<evidence type="ECO:0000256" key="12">
    <source>
        <dbReference type="ARBA" id="ARBA00048697"/>
    </source>
</evidence>
<dbReference type="InterPro" id="IPR058240">
    <property type="entry name" value="rSAM_sf"/>
</dbReference>
<dbReference type="InterPro" id="IPR000385">
    <property type="entry name" value="MoaA_NifB_PqqE_Fe-S-bd_CS"/>
</dbReference>
<evidence type="ECO:0000256" key="2">
    <source>
        <dbReference type="ARBA" id="ARBA00012167"/>
    </source>
</evidence>
<evidence type="ECO:0000256" key="3">
    <source>
        <dbReference type="ARBA" id="ARBA00022485"/>
    </source>
</evidence>
<evidence type="ECO:0000256" key="6">
    <source>
        <dbReference type="ARBA" id="ARBA00022741"/>
    </source>
</evidence>
<reference evidence="14 16" key="1">
    <citation type="submission" date="2014-06" db="EMBL/GenBank/DDBJ databases">
        <title>Genomes of Alteromonas australica, a world apart.</title>
        <authorList>
            <person name="Gonzaga A."/>
            <person name="Lopez-Perez M."/>
            <person name="Rodriguez-Valera F."/>
        </authorList>
    </citation>
    <scope>NUCLEOTIDE SEQUENCE [LARGE SCALE GENOMIC DNA]</scope>
    <source>
        <strain evidence="14 16">H 17</strain>
    </source>
</reference>
<keyword evidence="6" id="KW-0547">Nucleotide-binding</keyword>
<dbReference type="PANTHER" id="PTHR22960">
    <property type="entry name" value="MOLYBDOPTERIN COFACTOR SYNTHESIS PROTEIN A"/>
    <property type="match status" value="1"/>
</dbReference>
<accession>A0A075NV07</accession>
<dbReference type="SUPFAM" id="SSF102114">
    <property type="entry name" value="Radical SAM enzymes"/>
    <property type="match status" value="1"/>
</dbReference>
<evidence type="ECO:0000256" key="10">
    <source>
        <dbReference type="ARBA" id="ARBA00023150"/>
    </source>
</evidence>
<dbReference type="PROSITE" id="PS51918">
    <property type="entry name" value="RADICAL_SAM"/>
    <property type="match status" value="1"/>
</dbReference>
<dbReference type="Proteomes" id="UP000056090">
    <property type="component" value="Chromosome"/>
</dbReference>
<evidence type="ECO:0000256" key="4">
    <source>
        <dbReference type="ARBA" id="ARBA00022691"/>
    </source>
</evidence>
<sequence>MLEDSFGRQFHYLRLSITEACNFRCQYCLPDGYQGPSSDSFLSVNEIQTLLSAFAQLGTSKVRITGGEPTLRRDFLDVLHLTAQTPGIERIAMTTHGARMSAHAKQWKDAGLHQVNVSIDSLDPRQFAAITGQDKLKEVLAGLDAAANAGLDVKVNTVLLNDFSDARLHRFLAWLKEMPVTLRFIELMETGDLPQFFNQQHQSGGPIKQTLLAQGWQPIVKRKDAGPAQEFFHPDYAGKIGLIMPYSKDFCKSCNRLRVAANGKLHLCLFSEHGIDMRHLLADGDVAGLKQFLIECLGQKHETHYLHDGNTGATTHLAMLGG</sequence>
<dbReference type="EMBL" id="DONK01000141">
    <property type="protein sequence ID" value="HBU51536.1"/>
    <property type="molecule type" value="Genomic_DNA"/>
</dbReference>
<dbReference type="GO" id="GO:0006777">
    <property type="term" value="P:Mo-molybdopterin cofactor biosynthetic process"/>
    <property type="evidence" value="ECO:0007669"/>
    <property type="project" value="UniProtKB-KW"/>
</dbReference>
<dbReference type="SFLD" id="SFLDS00029">
    <property type="entry name" value="Radical_SAM"/>
    <property type="match status" value="1"/>
</dbReference>
<dbReference type="GO" id="GO:0061799">
    <property type="term" value="F:cyclic pyranopterin monophosphate synthase activity"/>
    <property type="evidence" value="ECO:0007669"/>
    <property type="project" value="TreeGrafter"/>
</dbReference>
<reference evidence="15 17" key="2">
    <citation type="journal article" date="2018" name="Nat. Biotechnol.">
        <title>A standardized bacterial taxonomy based on genome phylogeny substantially revises the tree of life.</title>
        <authorList>
            <person name="Parks D.H."/>
            <person name="Chuvochina M."/>
            <person name="Waite D.W."/>
            <person name="Rinke C."/>
            <person name="Skarshewski A."/>
            <person name="Chaumeil P.A."/>
            <person name="Hugenholtz P."/>
        </authorList>
    </citation>
    <scope>NUCLEOTIDE SEQUENCE [LARGE SCALE GENOMIC DNA]</scope>
    <source>
        <strain evidence="15">UBA11621</strain>
    </source>
</reference>
<evidence type="ECO:0000259" key="13">
    <source>
        <dbReference type="PROSITE" id="PS51918"/>
    </source>
</evidence>
<dbReference type="SFLD" id="SFLDG01386">
    <property type="entry name" value="main_SPASM_domain-containing"/>
    <property type="match status" value="1"/>
</dbReference>
<dbReference type="PROSITE" id="PS01305">
    <property type="entry name" value="MOAA_NIFB_PQQE"/>
    <property type="match status" value="1"/>
</dbReference>
<evidence type="ECO:0000256" key="11">
    <source>
        <dbReference type="ARBA" id="ARBA00023239"/>
    </source>
</evidence>
<evidence type="ECO:0000313" key="15">
    <source>
        <dbReference type="EMBL" id="HBU51536.1"/>
    </source>
</evidence>
<keyword evidence="8" id="KW-0411">Iron-sulfur</keyword>
<dbReference type="KEGG" id="aal:EP13_07110"/>
<keyword evidence="11" id="KW-0456">Lyase</keyword>
<dbReference type="InterPro" id="IPR007197">
    <property type="entry name" value="rSAM"/>
</dbReference>
<dbReference type="GO" id="GO:0061798">
    <property type="term" value="F:GTP 3',8'-cyclase activity"/>
    <property type="evidence" value="ECO:0007669"/>
    <property type="project" value="UniProtKB-EC"/>
</dbReference>
<evidence type="ECO:0000256" key="1">
    <source>
        <dbReference type="ARBA" id="ARBA00001966"/>
    </source>
</evidence>
<keyword evidence="7" id="KW-0408">Iron</keyword>
<dbReference type="GO" id="GO:0046872">
    <property type="term" value="F:metal ion binding"/>
    <property type="evidence" value="ECO:0007669"/>
    <property type="project" value="UniProtKB-KW"/>
</dbReference>
<evidence type="ECO:0000256" key="8">
    <source>
        <dbReference type="ARBA" id="ARBA00023014"/>
    </source>
</evidence>
<dbReference type="InterPro" id="IPR040064">
    <property type="entry name" value="MoaA-like"/>
</dbReference>
<dbReference type="Pfam" id="PF04055">
    <property type="entry name" value="Radical_SAM"/>
    <property type="match status" value="1"/>
</dbReference>
<feature type="domain" description="Radical SAM core" evidence="13">
    <location>
        <begin position="5"/>
        <end position="228"/>
    </location>
</feature>
<keyword evidence="9" id="KW-0342">GTP-binding</keyword>
<evidence type="ECO:0000313" key="17">
    <source>
        <dbReference type="Proteomes" id="UP000264779"/>
    </source>
</evidence>
<dbReference type="InterPro" id="IPR050105">
    <property type="entry name" value="MoCo_biosynth_MoaA/MoaC"/>
</dbReference>
<dbReference type="Pfam" id="PF06463">
    <property type="entry name" value="Mob_synth_C"/>
    <property type="match status" value="1"/>
</dbReference>
<dbReference type="InterPro" id="IPR006638">
    <property type="entry name" value="Elp3/MiaA/NifB-like_rSAM"/>
</dbReference>
<dbReference type="CDD" id="cd01335">
    <property type="entry name" value="Radical_SAM"/>
    <property type="match status" value="1"/>
</dbReference>
<name>A0A075NV07_9ALTE</name>
<dbReference type="InterPro" id="IPR013483">
    <property type="entry name" value="MoaA"/>
</dbReference>
<dbReference type="SMART" id="SM00729">
    <property type="entry name" value="Elp3"/>
    <property type="match status" value="1"/>
</dbReference>
<evidence type="ECO:0000313" key="14">
    <source>
        <dbReference type="EMBL" id="AIF98479.1"/>
    </source>
</evidence>
<proteinExistence type="predicted"/>
<dbReference type="GO" id="GO:0005525">
    <property type="term" value="F:GTP binding"/>
    <property type="evidence" value="ECO:0007669"/>
    <property type="project" value="UniProtKB-KW"/>
</dbReference>
<protein>
    <recommendedName>
        <fullName evidence="2">GTP 3',8-cyclase</fullName>
        <ecNumber evidence="2">4.1.99.22</ecNumber>
    </recommendedName>
</protein>
<dbReference type="SFLD" id="SFLDG01067">
    <property type="entry name" value="SPASM/twitch_domain_containing"/>
    <property type="match status" value="1"/>
</dbReference>
<evidence type="ECO:0000313" key="16">
    <source>
        <dbReference type="Proteomes" id="UP000056090"/>
    </source>
</evidence>
<comment type="cofactor">
    <cofactor evidence="1">
        <name>[4Fe-4S] cluster</name>
        <dbReference type="ChEBI" id="CHEBI:49883"/>
    </cofactor>
</comment>
<evidence type="ECO:0000256" key="9">
    <source>
        <dbReference type="ARBA" id="ARBA00023134"/>
    </source>
</evidence>
<keyword evidence="5" id="KW-0479">Metal-binding</keyword>
<keyword evidence="16" id="KW-1185">Reference proteome</keyword>
<dbReference type="GeneID" id="78254682"/>
<dbReference type="CDD" id="cd21117">
    <property type="entry name" value="Twitch_MoaA"/>
    <property type="match status" value="1"/>
</dbReference>
<dbReference type="InterPro" id="IPR013785">
    <property type="entry name" value="Aldolase_TIM"/>
</dbReference>
<evidence type="ECO:0000256" key="7">
    <source>
        <dbReference type="ARBA" id="ARBA00023004"/>
    </source>
</evidence>
<dbReference type="eggNOG" id="COG2896">
    <property type="taxonomic scope" value="Bacteria"/>
</dbReference>
<organism evidence="14 16">
    <name type="scientific">Alteromonas australica</name>
    <dbReference type="NCBI Taxonomy" id="589873"/>
    <lineage>
        <taxon>Bacteria</taxon>
        <taxon>Pseudomonadati</taxon>
        <taxon>Pseudomonadota</taxon>
        <taxon>Gammaproteobacteria</taxon>
        <taxon>Alteromonadales</taxon>
        <taxon>Alteromonadaceae</taxon>
        <taxon>Alteromonas/Salinimonas group</taxon>
        <taxon>Alteromonas</taxon>
    </lineage>
</organism>
<comment type="catalytic activity">
    <reaction evidence="12">
        <text>GTP + AH2 + S-adenosyl-L-methionine = (8S)-3',8-cyclo-7,8-dihydroguanosine 5'-triphosphate + 5'-deoxyadenosine + L-methionine + A + H(+)</text>
        <dbReference type="Rhea" id="RHEA:49576"/>
        <dbReference type="ChEBI" id="CHEBI:13193"/>
        <dbReference type="ChEBI" id="CHEBI:15378"/>
        <dbReference type="ChEBI" id="CHEBI:17319"/>
        <dbReference type="ChEBI" id="CHEBI:17499"/>
        <dbReference type="ChEBI" id="CHEBI:37565"/>
        <dbReference type="ChEBI" id="CHEBI:57844"/>
        <dbReference type="ChEBI" id="CHEBI:59789"/>
        <dbReference type="ChEBI" id="CHEBI:131766"/>
        <dbReference type="EC" id="4.1.99.22"/>
    </reaction>
</comment>
<dbReference type="EC" id="4.1.99.22" evidence="2"/>
<dbReference type="InterPro" id="IPR010505">
    <property type="entry name" value="MoaA_twitch"/>
</dbReference>
<gene>
    <name evidence="14" type="primary">moaA</name>
    <name evidence="15" type="ORF">DEB45_09780</name>
    <name evidence="14" type="ORF">EP13_07110</name>
</gene>
<keyword evidence="10" id="KW-0501">Molybdenum cofactor biosynthesis</keyword>
<dbReference type="Proteomes" id="UP000264779">
    <property type="component" value="Unassembled WGS sequence"/>
</dbReference>
<dbReference type="NCBIfam" id="TIGR02666">
    <property type="entry name" value="moaA"/>
    <property type="match status" value="1"/>
</dbReference>
<evidence type="ECO:0000256" key="5">
    <source>
        <dbReference type="ARBA" id="ARBA00022723"/>
    </source>
</evidence>
<dbReference type="PANTHER" id="PTHR22960:SF28">
    <property type="entry name" value="GTP 3',8-CYCLASE"/>
    <property type="match status" value="1"/>
</dbReference>
<keyword evidence="3" id="KW-0004">4Fe-4S</keyword>
<dbReference type="RefSeq" id="WP_044056663.1">
    <property type="nucleotide sequence ID" value="NZ_CALBIY010000037.1"/>
</dbReference>
<keyword evidence="4" id="KW-0949">S-adenosyl-L-methionine</keyword>
<dbReference type="UniPathway" id="UPA00344"/>
<dbReference type="Gene3D" id="3.20.20.70">
    <property type="entry name" value="Aldolase class I"/>
    <property type="match status" value="1"/>
</dbReference>
<dbReference type="AlphaFoldDB" id="A0A075NV07"/>
<dbReference type="GO" id="GO:0051539">
    <property type="term" value="F:4 iron, 4 sulfur cluster binding"/>
    <property type="evidence" value="ECO:0007669"/>
    <property type="project" value="UniProtKB-KW"/>
</dbReference>
<dbReference type="SFLD" id="SFLDG01383">
    <property type="entry name" value="cyclic_pyranopterin_phosphate"/>
    <property type="match status" value="1"/>
</dbReference>
<dbReference type="EMBL" id="CP008849">
    <property type="protein sequence ID" value="AIF98479.1"/>
    <property type="molecule type" value="Genomic_DNA"/>
</dbReference>